<dbReference type="SUPFAM" id="SSF53383">
    <property type="entry name" value="PLP-dependent transferases"/>
    <property type="match status" value="1"/>
</dbReference>
<dbReference type="KEGG" id="msv:Mesil_2567"/>
<dbReference type="PANTHER" id="PTHR42790">
    <property type="entry name" value="AMINOTRANSFERASE"/>
    <property type="match status" value="1"/>
</dbReference>
<dbReference type="OrthoDB" id="9808770at2"/>
<sequence length="397" mass="43889">MNNWESRFAGRMGRIKSSAIREILKVTQQPGIISFAGGLPAPDLFPVEQMRRAADTVLSQHGALALQYSTTEGHPPLREWVAAGLPNTTPDQVLITSGSQQALDLVGKLFIGPGDAVVVESPTYLGALQAFTPYEAAYLAVPMDQGGMVVEALEETLKQHQPKFIYALPSFQNPTGRHMDLSRRKKLVEVARRYAVPILEDDAYHHLAFSGQILPTLYELDQELGGGNVIYQSTFSKTLSPGLRVAWVVGPREVVSRLVQLKQGVDLHTPTFNQMLMYELAQTVLPELVVKIRNTYRERRDLMLAALEQHLAKEAHWNKPEGGMFLWLEIPEGLDSAELLKKAVEQKVAFVPGQPFHPDGSGANTLRLSFSNASPEDIRVGIERLGRALRSLLTVKG</sequence>
<accession>D7BBF5</accession>
<keyword evidence="4" id="KW-0032">Aminotransferase</keyword>
<evidence type="ECO:0000256" key="3">
    <source>
        <dbReference type="ARBA" id="ARBA00011738"/>
    </source>
</evidence>
<evidence type="ECO:0000313" key="8">
    <source>
        <dbReference type="EMBL" id="ADH64417.1"/>
    </source>
</evidence>
<dbReference type="eggNOG" id="COG1167">
    <property type="taxonomic scope" value="Bacteria"/>
</dbReference>
<evidence type="ECO:0000256" key="6">
    <source>
        <dbReference type="ARBA" id="ARBA00022898"/>
    </source>
</evidence>
<comment type="similarity">
    <text evidence="2">Belongs to the class-I pyridoxal-phosphate-dependent aminotransferase family.</text>
</comment>
<dbReference type="HOGENOM" id="CLU_017584_0_6_0"/>
<keyword evidence="5" id="KW-0808">Transferase</keyword>
<dbReference type="RefSeq" id="WP_013158958.1">
    <property type="nucleotide sequence ID" value="NC_014212.1"/>
</dbReference>
<evidence type="ECO:0000259" key="7">
    <source>
        <dbReference type="Pfam" id="PF00155"/>
    </source>
</evidence>
<dbReference type="InterPro" id="IPR015421">
    <property type="entry name" value="PyrdxlP-dep_Trfase_major"/>
</dbReference>
<proteinExistence type="inferred from homology"/>
<dbReference type="EMBL" id="CP002042">
    <property type="protein sequence ID" value="ADH64417.1"/>
    <property type="molecule type" value="Genomic_DNA"/>
</dbReference>
<reference evidence="8 9" key="1">
    <citation type="journal article" date="2010" name="Stand. Genomic Sci.">
        <title>Complete genome sequence of Meiothermus silvanus type strain (VI-R2).</title>
        <authorList>
            <person name="Sikorski J."/>
            <person name="Tindall B.J."/>
            <person name="Lowry S."/>
            <person name="Lucas S."/>
            <person name="Nolan M."/>
            <person name="Copeland A."/>
            <person name="Glavina Del Rio T."/>
            <person name="Tice H."/>
            <person name="Cheng J.F."/>
            <person name="Han C."/>
            <person name="Pitluck S."/>
            <person name="Liolios K."/>
            <person name="Ivanova N."/>
            <person name="Mavromatis K."/>
            <person name="Mikhailova N."/>
            <person name="Pati A."/>
            <person name="Goodwin L."/>
            <person name="Chen A."/>
            <person name="Palaniappan K."/>
            <person name="Land M."/>
            <person name="Hauser L."/>
            <person name="Chang Y.J."/>
            <person name="Jeffries C.D."/>
            <person name="Rohde M."/>
            <person name="Goker M."/>
            <person name="Woyke T."/>
            <person name="Bristow J."/>
            <person name="Eisen J.A."/>
            <person name="Markowitz V."/>
            <person name="Hugenholtz P."/>
            <person name="Kyrpides N.C."/>
            <person name="Klenk H.P."/>
            <person name="Lapidus A."/>
        </authorList>
    </citation>
    <scope>NUCLEOTIDE SEQUENCE [LARGE SCALE GENOMIC DNA]</scope>
    <source>
        <strain evidence="9">ATCC 700542 / DSM 9946 / VI-R2</strain>
    </source>
</reference>
<evidence type="ECO:0000256" key="5">
    <source>
        <dbReference type="ARBA" id="ARBA00022679"/>
    </source>
</evidence>
<dbReference type="FunFam" id="3.40.640.10:FF:000053">
    <property type="entry name" value="Aminotransferase, class I"/>
    <property type="match status" value="1"/>
</dbReference>
<dbReference type="Gene3D" id="3.40.640.10">
    <property type="entry name" value="Type I PLP-dependent aspartate aminotransferase-like (Major domain)"/>
    <property type="match status" value="1"/>
</dbReference>
<dbReference type="FunFam" id="3.90.1150.10:FF:000166">
    <property type="entry name" value="Kynurenine/alpha-aminoadipate aminotransferase, mitochondrial"/>
    <property type="match status" value="1"/>
</dbReference>
<dbReference type="Gene3D" id="3.90.1150.10">
    <property type="entry name" value="Aspartate Aminotransferase, domain 1"/>
    <property type="match status" value="1"/>
</dbReference>
<dbReference type="InterPro" id="IPR050859">
    <property type="entry name" value="Class-I_PLP-dep_aminotransf"/>
</dbReference>
<dbReference type="GO" id="GO:0030170">
    <property type="term" value="F:pyridoxal phosphate binding"/>
    <property type="evidence" value="ECO:0007669"/>
    <property type="project" value="InterPro"/>
</dbReference>
<comment type="cofactor">
    <cofactor evidence="1">
        <name>pyridoxal 5'-phosphate</name>
        <dbReference type="ChEBI" id="CHEBI:597326"/>
    </cofactor>
</comment>
<evidence type="ECO:0000256" key="1">
    <source>
        <dbReference type="ARBA" id="ARBA00001933"/>
    </source>
</evidence>
<name>D7BBF5_ALLS1</name>
<evidence type="ECO:0000256" key="2">
    <source>
        <dbReference type="ARBA" id="ARBA00007441"/>
    </source>
</evidence>
<dbReference type="Pfam" id="PF00155">
    <property type="entry name" value="Aminotran_1_2"/>
    <property type="match status" value="1"/>
</dbReference>
<keyword evidence="6" id="KW-0663">Pyridoxal phosphate</keyword>
<dbReference type="GO" id="GO:0008483">
    <property type="term" value="F:transaminase activity"/>
    <property type="evidence" value="ECO:0007669"/>
    <property type="project" value="UniProtKB-KW"/>
</dbReference>
<dbReference type="CDD" id="cd00609">
    <property type="entry name" value="AAT_like"/>
    <property type="match status" value="1"/>
</dbReference>
<gene>
    <name evidence="8" type="ordered locus">Mesil_2567</name>
</gene>
<evidence type="ECO:0000313" key="9">
    <source>
        <dbReference type="Proteomes" id="UP000001916"/>
    </source>
</evidence>
<dbReference type="InterPro" id="IPR004839">
    <property type="entry name" value="Aminotransferase_I/II_large"/>
</dbReference>
<comment type="subunit">
    <text evidence="3">Homodimer.</text>
</comment>
<dbReference type="InterPro" id="IPR015424">
    <property type="entry name" value="PyrdxlP-dep_Trfase"/>
</dbReference>
<dbReference type="AlphaFoldDB" id="D7BBF5"/>
<keyword evidence="9" id="KW-1185">Reference proteome</keyword>
<evidence type="ECO:0000256" key="4">
    <source>
        <dbReference type="ARBA" id="ARBA00022576"/>
    </source>
</evidence>
<organism evidence="8 9">
    <name type="scientific">Allomeiothermus silvanus (strain ATCC 700542 / DSM 9946 / NBRC 106475 / NCIMB 13440 / VI-R2)</name>
    <name type="common">Thermus silvanus</name>
    <dbReference type="NCBI Taxonomy" id="526227"/>
    <lineage>
        <taxon>Bacteria</taxon>
        <taxon>Thermotogati</taxon>
        <taxon>Deinococcota</taxon>
        <taxon>Deinococci</taxon>
        <taxon>Thermales</taxon>
        <taxon>Thermaceae</taxon>
        <taxon>Allomeiothermus</taxon>
    </lineage>
</organism>
<feature type="domain" description="Aminotransferase class I/classII large" evidence="7">
    <location>
        <begin position="46"/>
        <end position="385"/>
    </location>
</feature>
<dbReference type="STRING" id="526227.Mesil_2567"/>
<protein>
    <submittedName>
        <fullName evidence="8">Transcriptional regulator, GntR family</fullName>
    </submittedName>
</protein>
<dbReference type="PANTHER" id="PTHR42790:SF19">
    <property type="entry name" value="KYNURENINE_ALPHA-AMINOADIPATE AMINOTRANSFERASE, MITOCHONDRIAL"/>
    <property type="match status" value="1"/>
</dbReference>
<dbReference type="GO" id="GO:1901605">
    <property type="term" value="P:alpha-amino acid metabolic process"/>
    <property type="evidence" value="ECO:0007669"/>
    <property type="project" value="TreeGrafter"/>
</dbReference>
<dbReference type="InterPro" id="IPR015422">
    <property type="entry name" value="PyrdxlP-dep_Trfase_small"/>
</dbReference>
<dbReference type="Proteomes" id="UP000001916">
    <property type="component" value="Chromosome"/>
</dbReference>